<accession>A0A1H5FTS7</accession>
<protein>
    <submittedName>
        <fullName evidence="1">Uncharacterized protein</fullName>
    </submittedName>
</protein>
<sequence length="95" mass="9690">MPPAETVAVPFAKDAETSPAVATATVPPGPVEVYAQTSADALPTGQPVRAQVSASRANALEADARRVTFSPCTPRSWGLGSGRIRECGGISPKEG</sequence>
<evidence type="ECO:0000313" key="2">
    <source>
        <dbReference type="Proteomes" id="UP000182375"/>
    </source>
</evidence>
<dbReference type="AlphaFoldDB" id="A0A1H5FTS7"/>
<evidence type="ECO:0000313" key="1">
    <source>
        <dbReference type="EMBL" id="SEE06641.1"/>
    </source>
</evidence>
<dbReference type="Proteomes" id="UP000182375">
    <property type="component" value="Unassembled WGS sequence"/>
</dbReference>
<organism evidence="1 2">
    <name type="scientific">Streptomyces misionensis</name>
    <dbReference type="NCBI Taxonomy" id="67331"/>
    <lineage>
        <taxon>Bacteria</taxon>
        <taxon>Bacillati</taxon>
        <taxon>Actinomycetota</taxon>
        <taxon>Actinomycetes</taxon>
        <taxon>Kitasatosporales</taxon>
        <taxon>Streptomycetaceae</taxon>
        <taxon>Streptomyces</taxon>
    </lineage>
</organism>
<gene>
    <name evidence="1" type="ORF">SAMN04490357_6798</name>
</gene>
<dbReference type="EMBL" id="FNTD01000004">
    <property type="protein sequence ID" value="SEE06641.1"/>
    <property type="molecule type" value="Genomic_DNA"/>
</dbReference>
<reference evidence="1 2" key="1">
    <citation type="submission" date="2016-10" db="EMBL/GenBank/DDBJ databases">
        <authorList>
            <person name="de Groot N.N."/>
        </authorList>
    </citation>
    <scope>NUCLEOTIDE SEQUENCE [LARGE SCALE GENOMIC DNA]</scope>
    <source>
        <strain evidence="1 2">DSM 40306</strain>
    </source>
</reference>
<name>A0A1H5FTS7_9ACTN</name>
<proteinExistence type="predicted"/>